<proteinExistence type="predicted"/>
<dbReference type="Gene3D" id="1.10.443.10">
    <property type="entry name" value="Intergrase catalytic core"/>
    <property type="match status" value="1"/>
</dbReference>
<evidence type="ECO:0000313" key="3">
    <source>
        <dbReference type="Proteomes" id="UP000707245"/>
    </source>
</evidence>
<reference evidence="2 3" key="1">
    <citation type="submission" date="2020-07" db="EMBL/GenBank/DDBJ databases">
        <title>Halophilic bacteria isolated from french cheeses.</title>
        <authorList>
            <person name="Kothe C.I."/>
            <person name="Farah-Kraiem B."/>
            <person name="Renault P."/>
            <person name="Dridi B."/>
        </authorList>
    </citation>
    <scope>NUCLEOTIDE SEQUENCE [LARGE SCALE GENOMIC DNA]</scope>
    <source>
        <strain evidence="2 3">FME14</strain>
    </source>
</reference>
<protein>
    <submittedName>
        <fullName evidence="2">Site-specific integrase</fullName>
    </submittedName>
</protein>
<accession>A0ABR9FQR2</accession>
<organism evidence="2 3">
    <name type="scientific">Pseudoalteromonas prydzensis</name>
    <dbReference type="NCBI Taxonomy" id="182141"/>
    <lineage>
        <taxon>Bacteria</taxon>
        <taxon>Pseudomonadati</taxon>
        <taxon>Pseudomonadota</taxon>
        <taxon>Gammaproteobacteria</taxon>
        <taxon>Alteromonadales</taxon>
        <taxon>Pseudoalteromonadaceae</taxon>
        <taxon>Pseudoalteromonas</taxon>
    </lineage>
</organism>
<dbReference type="InterPro" id="IPR013762">
    <property type="entry name" value="Integrase-like_cat_sf"/>
</dbReference>
<keyword evidence="3" id="KW-1185">Reference proteome</keyword>
<dbReference type="EMBL" id="RRZA01000063">
    <property type="protein sequence ID" value="MBE0459118.1"/>
    <property type="molecule type" value="Genomic_DNA"/>
</dbReference>
<sequence>MATTKVSAFIIQLSTKGKLHPLYIECRAAFLNSVLPSIAVKNKKSEKIENEFFTSYHNLLGHLKKEIKLSDKAFLPDELENVLAALKPNVLSKQAQLLILQSILNYAKKCLGIDSPNIPSIITLKRDKPMLTPVDLTKLPIVELINTQLSRELITPHRDLDEKAKLGRLLLVLYYTVNVEKTEHLQLMVEYPQDIFYVGGICYWQCQNTKINSSRYVLSDMAVMVLQQWHDEHYGVVALSLKPSQFKPALVQYLNHGSNFDWSDISLLKLRVLRRIDNVLRYGPVQYKMYMLPGVCQPLPTHAFLRLLTGKAYAFAEPHLLEAISDKTKAFHEWSAVSNETASFVSVAKTLAHLNTVFTELAELGDRNKPRADCLSTIASILEQPSSKSNPYFWVLCAWLYSLLKTGGTHKRRLKVSTTIDYVKSLSQPFLMIFCTSDISLLSGEDWAEKLNDAADHFSSAQRKKYIYYFAQFLIDSGFVRDLCLSDIEVVGSTSEVDSNLISHEHVQVILSYLDQQSAHCPVHRDAYFLLCFCFYSGLRRNEAAKLTWGDFTFSLIEPSQNDFDYVQLSVRPNKHRTLKTTSARRELPLDALWPKTPLGKLRYTYRIVNGSGAKSSTLLFDNERRVNQAYDLITDLMRHYTQDHSLRVHHLRHSFANWTWCRLNADIIEAGRRKWTLFNDEIFDELYLKRLQTRLRYSDNTRKKMFILSHMMGHKDVLSTLNSYLHLKDLLYYLQHNPRFELTKYFTSECVGRVTLLPPEPELSLAERIRYYTQDVMQKLAIKPAPQTVNLVMPSLANFSANIKADLTTSSLTWAKALNALKTSSTIEVAAHYVVSLEQLQQLLSNAENIHQNYPRRGKHLPLIPNFPRISDSVVTSKQKKHSSISARVFTILCKKFDTSLEAGNLTLGNIRLGMEILQYAVPGKDYALRCPDEKTSRMFIRLCQLLGLKAKHLKFRYHNANLAAEQSSLIQARWKKTLIEHGFSDTNFVVASKSEGLYLGQHDGNGFLEIALVNSKYKRVQRHQSLFSFLHLMLILSFNAEL</sequence>
<dbReference type="InterPro" id="IPR011010">
    <property type="entry name" value="DNA_brk_join_enz"/>
</dbReference>
<evidence type="ECO:0000256" key="1">
    <source>
        <dbReference type="ARBA" id="ARBA00023172"/>
    </source>
</evidence>
<dbReference type="SUPFAM" id="SSF56349">
    <property type="entry name" value="DNA breaking-rejoining enzymes"/>
    <property type="match status" value="1"/>
</dbReference>
<dbReference type="RefSeq" id="WP_192542603.1">
    <property type="nucleotide sequence ID" value="NZ_RRZA01000063.1"/>
</dbReference>
<keyword evidence="1" id="KW-0233">DNA recombination</keyword>
<evidence type="ECO:0000313" key="2">
    <source>
        <dbReference type="EMBL" id="MBE0459118.1"/>
    </source>
</evidence>
<comment type="caution">
    <text evidence="2">The sequence shown here is derived from an EMBL/GenBank/DDBJ whole genome shotgun (WGS) entry which is preliminary data.</text>
</comment>
<name>A0ABR9FQR2_9GAMM</name>
<dbReference type="Proteomes" id="UP000707245">
    <property type="component" value="Unassembled WGS sequence"/>
</dbReference>
<gene>
    <name evidence="2" type="ORF">EI167_17080</name>
</gene>